<feature type="compositionally biased region" description="Low complexity" evidence="1">
    <location>
        <begin position="58"/>
        <end position="68"/>
    </location>
</feature>
<dbReference type="InterPro" id="IPR029052">
    <property type="entry name" value="Metallo-depent_PP-like"/>
</dbReference>
<reference evidence="2 3" key="1">
    <citation type="submission" date="2019-03" db="EMBL/GenBank/DDBJ databases">
        <title>Genomic Encyclopedia of Type Strains, Phase III (KMG-III): the genomes of soil and plant-associated and newly described type strains.</title>
        <authorList>
            <person name="Whitman W."/>
        </authorList>
    </citation>
    <scope>NUCLEOTIDE SEQUENCE [LARGE SCALE GENOMIC DNA]</scope>
    <source>
        <strain evidence="2 3">VKM Ac-2527</strain>
    </source>
</reference>
<accession>A0A4R6JF24</accession>
<organism evidence="2 3">
    <name type="scientific">Kribbella caucasensis</name>
    <dbReference type="NCBI Taxonomy" id="2512215"/>
    <lineage>
        <taxon>Bacteria</taxon>
        <taxon>Bacillati</taxon>
        <taxon>Actinomycetota</taxon>
        <taxon>Actinomycetes</taxon>
        <taxon>Propionibacteriales</taxon>
        <taxon>Kribbellaceae</taxon>
        <taxon>Kribbella</taxon>
    </lineage>
</organism>
<proteinExistence type="predicted"/>
<name>A0A4R6JF24_9ACTN</name>
<evidence type="ECO:0000256" key="1">
    <source>
        <dbReference type="SAM" id="MobiDB-lite"/>
    </source>
</evidence>
<evidence type="ECO:0000313" key="2">
    <source>
        <dbReference type="EMBL" id="TDO34242.1"/>
    </source>
</evidence>
<protein>
    <submittedName>
        <fullName evidence="2">Alkaline phosphatase</fullName>
    </submittedName>
</protein>
<comment type="caution">
    <text evidence="2">The sequence shown here is derived from an EMBL/GenBank/DDBJ whole genome shotgun (WGS) entry which is preliminary data.</text>
</comment>
<dbReference type="EMBL" id="SNWQ01000028">
    <property type="protein sequence ID" value="TDO34242.1"/>
    <property type="molecule type" value="Genomic_DNA"/>
</dbReference>
<dbReference type="SUPFAM" id="SSF56300">
    <property type="entry name" value="Metallo-dependent phosphatases"/>
    <property type="match status" value="1"/>
</dbReference>
<dbReference type="AlphaFoldDB" id="A0A4R6JF24"/>
<feature type="region of interest" description="Disordered" evidence="1">
    <location>
        <begin position="45"/>
        <end position="68"/>
    </location>
</feature>
<keyword evidence="3" id="KW-1185">Reference proteome</keyword>
<evidence type="ECO:0000313" key="3">
    <source>
        <dbReference type="Proteomes" id="UP000295388"/>
    </source>
</evidence>
<gene>
    <name evidence="2" type="ORF">EV643_12827</name>
</gene>
<dbReference type="PANTHER" id="PTHR45867">
    <property type="entry name" value="PURPLE ACID PHOSPHATASE"/>
    <property type="match status" value="1"/>
</dbReference>
<dbReference type="Proteomes" id="UP000295388">
    <property type="component" value="Unassembled WGS sequence"/>
</dbReference>
<sequence length="344" mass="38306">MDEAAGAANADHTLMEDRSARASRVGLAVAAILFAVGPQLISSCSVDEPANGSDRTSSRPTTSSRTPRGNVLVVAAVGDIASPSAKGRQVGTARVVADLDPELVLGLGDFQYQKGNLRAFNTSYDRSWGRFISRTYPINGGTHDLFGTGDYVDYWNGGSAGGHGRTPIRQKAQWSYSYDRRGWHFVALNTSCWQRDDCDPGRWTDWLRDDLSRSRARCTLAYMHEPYWTSPTDIHDRDESSRPWIEIMHEYGVDILLQASNHNYERFAPQTPTDERDDAGIQAFVVGTGGIGLYEFTGKAANSEARQDESFGVLRLDLWRTSYRWRFVVSDGKEFSDQGERSCH</sequence>
<dbReference type="Gene3D" id="3.60.21.10">
    <property type="match status" value="1"/>
</dbReference>